<name>A0A4Y9QVD1_9MICO</name>
<accession>A0A4Y9QVD1</accession>
<keyword evidence="2" id="KW-1185">Reference proteome</keyword>
<protein>
    <submittedName>
        <fullName evidence="1">Asparaginase</fullName>
    </submittedName>
</protein>
<dbReference type="AlphaFoldDB" id="A0A4Y9QVD1"/>
<dbReference type="Pfam" id="PF06089">
    <property type="entry name" value="Asparaginase_II"/>
    <property type="match status" value="1"/>
</dbReference>
<gene>
    <name evidence="1" type="ORF">E4M00_13630</name>
</gene>
<sequence length="317" mass="32677">MAVVERSGFIESRHAGSAVVISPAGDIVRTLGDIASPVFPRSALKPFQAVAVMSSGVTLRGTDAAIATASHSGTARHVDLVRGVLARAGVPESALACPEAYPQDTAARDAVVRANGAKSPLYMNCSGKHAAMLAACAANGWPLEGYLDMEHPLQKRILDIVERFTGERPAATGIDGCGAPVHAISLTALARGIQRVTTSTPSSPFAIYREAGALTEAVREHPWVIAGPGLGDSIAIERLGVFSKYGAEGSIVMTAPDGTTVAAKVLDGNIRAVHAVALRLLVQAGALDAEAVAPVLEELDLWVTGGAGRVGRIRATV</sequence>
<dbReference type="PANTHER" id="PTHR42110">
    <property type="entry name" value="L-ASPARAGINASE, PUTATIVE (AFU_ORTHOLOGUE AFUA_3G11890)-RELATED"/>
    <property type="match status" value="1"/>
</dbReference>
<proteinExistence type="predicted"/>
<organism evidence="1 2">
    <name type="scientific">Orlajensenia leifsoniae</name>
    <dbReference type="NCBI Taxonomy" id="2561933"/>
    <lineage>
        <taxon>Bacteria</taxon>
        <taxon>Bacillati</taxon>
        <taxon>Actinomycetota</taxon>
        <taxon>Actinomycetes</taxon>
        <taxon>Micrococcales</taxon>
        <taxon>Microbacteriaceae</taxon>
        <taxon>Orlajensenia</taxon>
    </lineage>
</organism>
<dbReference type="EMBL" id="SPQZ01000005">
    <property type="protein sequence ID" value="TFV96504.1"/>
    <property type="molecule type" value="Genomic_DNA"/>
</dbReference>
<reference evidence="1 2" key="1">
    <citation type="journal article" date="2018" name="J. Microbiol.">
        <title>Leifsonia flava sp. nov., a novel actinobacterium isolated from the rhizosphere of Aquilegia viridiflora.</title>
        <authorList>
            <person name="Cai Y."/>
            <person name="Tao W.Z."/>
            <person name="Ma Y.J."/>
            <person name="Cheng J."/>
            <person name="Zhang M.Y."/>
            <person name="Zhang Y.X."/>
        </authorList>
    </citation>
    <scope>NUCLEOTIDE SEQUENCE [LARGE SCALE GENOMIC DNA]</scope>
    <source>
        <strain evidence="1 2">SYP-B2174</strain>
    </source>
</reference>
<evidence type="ECO:0000313" key="1">
    <source>
        <dbReference type="EMBL" id="TFV96504.1"/>
    </source>
</evidence>
<evidence type="ECO:0000313" key="2">
    <source>
        <dbReference type="Proteomes" id="UP000298127"/>
    </source>
</evidence>
<comment type="caution">
    <text evidence="1">The sequence shown here is derived from an EMBL/GenBank/DDBJ whole genome shotgun (WGS) entry which is preliminary data.</text>
</comment>
<dbReference type="InterPro" id="IPR010349">
    <property type="entry name" value="Asparaginase_II"/>
</dbReference>
<dbReference type="PANTHER" id="PTHR42110:SF1">
    <property type="entry name" value="L-ASPARAGINASE, PUTATIVE (AFU_ORTHOLOGUE AFUA_3G11890)-RELATED"/>
    <property type="match status" value="1"/>
</dbReference>
<dbReference type="Proteomes" id="UP000298127">
    <property type="component" value="Unassembled WGS sequence"/>
</dbReference>